<evidence type="ECO:0000313" key="5">
    <source>
        <dbReference type="Proteomes" id="UP000236723"/>
    </source>
</evidence>
<organism evidence="4 5">
    <name type="scientific">Thermomonospora echinospora</name>
    <dbReference type="NCBI Taxonomy" id="1992"/>
    <lineage>
        <taxon>Bacteria</taxon>
        <taxon>Bacillati</taxon>
        <taxon>Actinomycetota</taxon>
        <taxon>Actinomycetes</taxon>
        <taxon>Streptosporangiales</taxon>
        <taxon>Thermomonosporaceae</taxon>
        <taxon>Thermomonospora</taxon>
    </lineage>
</organism>
<dbReference type="AlphaFoldDB" id="A0A1H5TVP6"/>
<evidence type="ECO:0000256" key="1">
    <source>
        <dbReference type="ARBA" id="ARBA00010944"/>
    </source>
</evidence>
<dbReference type="EMBL" id="FNVO01000001">
    <property type="protein sequence ID" value="SEF66278.1"/>
    <property type="molecule type" value="Genomic_DNA"/>
</dbReference>
<dbReference type="InterPro" id="IPR005913">
    <property type="entry name" value="dTDP_dehydrorham_reduct"/>
</dbReference>
<dbReference type="Gene3D" id="3.40.50.720">
    <property type="entry name" value="NAD(P)-binding Rossmann-like Domain"/>
    <property type="match status" value="1"/>
</dbReference>
<comment type="function">
    <text evidence="2">Catalyzes the reduction of dTDP-6-deoxy-L-lyxo-4-hexulose to yield dTDP-L-rhamnose.</text>
</comment>
<dbReference type="PANTHER" id="PTHR10491">
    <property type="entry name" value="DTDP-4-DEHYDRORHAMNOSE REDUCTASE"/>
    <property type="match status" value="1"/>
</dbReference>
<protein>
    <recommendedName>
        <fullName evidence="2">dTDP-4-dehydrorhamnose reductase</fullName>
        <ecNumber evidence="2">1.1.1.133</ecNumber>
    </recommendedName>
</protein>
<evidence type="ECO:0000256" key="2">
    <source>
        <dbReference type="RuleBase" id="RU364082"/>
    </source>
</evidence>
<dbReference type="SUPFAM" id="SSF51735">
    <property type="entry name" value="NAD(P)-binding Rossmann-fold domains"/>
    <property type="match status" value="1"/>
</dbReference>
<reference evidence="5" key="1">
    <citation type="submission" date="2016-10" db="EMBL/GenBank/DDBJ databases">
        <authorList>
            <person name="Varghese N."/>
            <person name="Submissions S."/>
        </authorList>
    </citation>
    <scope>NUCLEOTIDE SEQUENCE [LARGE SCALE GENOMIC DNA]</scope>
    <source>
        <strain evidence="5">DSM 43163</strain>
    </source>
</reference>
<comment type="pathway">
    <text evidence="2">Carbohydrate biosynthesis; dTDP-L-rhamnose biosynthesis.</text>
</comment>
<proteinExistence type="inferred from homology"/>
<keyword evidence="5" id="KW-1185">Reference proteome</keyword>
<dbReference type="GO" id="GO:0019305">
    <property type="term" value="P:dTDP-rhamnose biosynthetic process"/>
    <property type="evidence" value="ECO:0007669"/>
    <property type="project" value="UniProtKB-UniPathway"/>
</dbReference>
<dbReference type="InterPro" id="IPR036291">
    <property type="entry name" value="NAD(P)-bd_dom_sf"/>
</dbReference>
<comment type="similarity">
    <text evidence="1 2">Belongs to the dTDP-4-dehydrorhamnose reductase family.</text>
</comment>
<dbReference type="CDD" id="cd05254">
    <property type="entry name" value="dTDP_HR_like_SDR_e"/>
    <property type="match status" value="1"/>
</dbReference>
<keyword evidence="2" id="KW-0521">NADP</keyword>
<dbReference type="Pfam" id="PF04321">
    <property type="entry name" value="RmlD_sub_bind"/>
    <property type="match status" value="1"/>
</dbReference>
<dbReference type="UniPathway" id="UPA00124"/>
<dbReference type="PANTHER" id="PTHR10491:SF4">
    <property type="entry name" value="METHIONINE ADENOSYLTRANSFERASE 2 SUBUNIT BETA"/>
    <property type="match status" value="1"/>
</dbReference>
<gene>
    <name evidence="4" type="ORF">SAMN04489712_101745</name>
</gene>
<feature type="domain" description="RmlD-like substrate binding" evidence="3">
    <location>
        <begin position="16"/>
        <end position="298"/>
    </location>
</feature>
<dbReference type="GO" id="GO:0005829">
    <property type="term" value="C:cytosol"/>
    <property type="evidence" value="ECO:0007669"/>
    <property type="project" value="TreeGrafter"/>
</dbReference>
<dbReference type="Gene3D" id="3.90.25.10">
    <property type="entry name" value="UDP-galactose 4-epimerase, domain 1"/>
    <property type="match status" value="1"/>
</dbReference>
<sequence>MEASVEHTRHRPGARMRWLVTGAGGLLGHHLLECLAAGRPDDAVIGLDRTRLDVTSPRSVRRAFADHRPDVVVNCAGYTAVDAAEAHEREALRVNGAAPRRLALACAETGARLVHVSTDHVFSGEARTPYAEDHPPAPRTAYGRTKLAGEQAVLGVLPRAGVVVRTAWLHGDRGRSFVRTMMGFAARHEPVAVVTDQVGQPTWAADVAERIVLLGGRPEATGVFHATNAGAASRYELAVEVFRLVGADPGRVRPTTSDAFPTPTRRPPYAVLGHARWRELGVAPPRDWRAALRTALAREAAPVTRWSP</sequence>
<evidence type="ECO:0000259" key="3">
    <source>
        <dbReference type="Pfam" id="PF04321"/>
    </source>
</evidence>
<dbReference type="InterPro" id="IPR029903">
    <property type="entry name" value="RmlD-like-bd"/>
</dbReference>
<evidence type="ECO:0000313" key="4">
    <source>
        <dbReference type="EMBL" id="SEF66278.1"/>
    </source>
</evidence>
<dbReference type="NCBIfam" id="TIGR01214">
    <property type="entry name" value="rmlD"/>
    <property type="match status" value="1"/>
</dbReference>
<dbReference type="EC" id="1.1.1.133" evidence="2"/>
<accession>A0A1H5TVP6</accession>
<dbReference type="Proteomes" id="UP000236723">
    <property type="component" value="Unassembled WGS sequence"/>
</dbReference>
<dbReference type="GO" id="GO:0008831">
    <property type="term" value="F:dTDP-4-dehydrorhamnose reductase activity"/>
    <property type="evidence" value="ECO:0007669"/>
    <property type="project" value="UniProtKB-EC"/>
</dbReference>
<name>A0A1H5TVP6_9ACTN</name>
<keyword evidence="2" id="KW-0560">Oxidoreductase</keyword>